<feature type="transmembrane region" description="Helical" evidence="7">
    <location>
        <begin position="301"/>
        <end position="329"/>
    </location>
</feature>
<evidence type="ECO:0000256" key="4">
    <source>
        <dbReference type="ARBA" id="ARBA00022989"/>
    </source>
</evidence>
<gene>
    <name evidence="9" type="ORF">SAMN05216285_0127</name>
</gene>
<dbReference type="GO" id="GO:0044874">
    <property type="term" value="P:lipoprotein localization to outer membrane"/>
    <property type="evidence" value="ECO:0007669"/>
    <property type="project" value="TreeGrafter"/>
</dbReference>
<dbReference type="STRING" id="1202768.SAMN05216285_0127"/>
<evidence type="ECO:0000256" key="6">
    <source>
        <dbReference type="SAM" id="MobiDB-lite"/>
    </source>
</evidence>
<evidence type="ECO:0000256" key="5">
    <source>
        <dbReference type="ARBA" id="ARBA00023136"/>
    </source>
</evidence>
<keyword evidence="5 7" id="KW-0472">Membrane</keyword>
<dbReference type="AlphaFoldDB" id="A0A1I0LY54"/>
<feature type="domain" description="ABC3 transporter permease C-terminal" evidence="8">
    <location>
        <begin position="308"/>
        <end position="426"/>
    </location>
</feature>
<feature type="compositionally biased region" description="Gly residues" evidence="6">
    <location>
        <begin position="1"/>
        <end position="21"/>
    </location>
</feature>
<dbReference type="Pfam" id="PF02687">
    <property type="entry name" value="FtsX"/>
    <property type="match status" value="1"/>
</dbReference>
<evidence type="ECO:0000256" key="3">
    <source>
        <dbReference type="ARBA" id="ARBA00022692"/>
    </source>
</evidence>
<protein>
    <submittedName>
        <fullName evidence="9">Putative ABC transport system permease protein</fullName>
    </submittedName>
</protein>
<evidence type="ECO:0000256" key="2">
    <source>
        <dbReference type="ARBA" id="ARBA00022475"/>
    </source>
</evidence>
<dbReference type="GO" id="GO:0098797">
    <property type="term" value="C:plasma membrane protein complex"/>
    <property type="evidence" value="ECO:0007669"/>
    <property type="project" value="TreeGrafter"/>
</dbReference>
<feature type="transmembrane region" description="Helical" evidence="7">
    <location>
        <begin position="350"/>
        <end position="379"/>
    </location>
</feature>
<keyword evidence="2" id="KW-1003">Cell membrane</keyword>
<evidence type="ECO:0000256" key="7">
    <source>
        <dbReference type="SAM" id="Phobius"/>
    </source>
</evidence>
<dbReference type="PANTHER" id="PTHR30489:SF0">
    <property type="entry name" value="LIPOPROTEIN-RELEASING SYSTEM TRANSMEMBRANE PROTEIN LOLE"/>
    <property type="match status" value="1"/>
</dbReference>
<comment type="subcellular location">
    <subcellularLocation>
        <location evidence="1">Cell membrane</location>
        <topology evidence="1">Multi-pass membrane protein</topology>
    </subcellularLocation>
</comment>
<evidence type="ECO:0000313" key="10">
    <source>
        <dbReference type="Proteomes" id="UP000183275"/>
    </source>
</evidence>
<dbReference type="InterPro" id="IPR003838">
    <property type="entry name" value="ABC3_permease_C"/>
</dbReference>
<accession>A0A1I0LY54</accession>
<dbReference type="RefSeq" id="WP_081985458.1">
    <property type="nucleotide sequence ID" value="NZ_FOIS01000001.1"/>
</dbReference>
<evidence type="ECO:0000259" key="8">
    <source>
        <dbReference type="Pfam" id="PF02687"/>
    </source>
</evidence>
<feature type="transmembrane region" description="Helical" evidence="7">
    <location>
        <begin position="399"/>
        <end position="423"/>
    </location>
</feature>
<proteinExistence type="predicted"/>
<feature type="transmembrane region" description="Helical" evidence="7">
    <location>
        <begin position="53"/>
        <end position="78"/>
    </location>
</feature>
<dbReference type="EMBL" id="FOIS01000001">
    <property type="protein sequence ID" value="SEV80553.1"/>
    <property type="molecule type" value="Genomic_DNA"/>
</dbReference>
<dbReference type="InterPro" id="IPR051447">
    <property type="entry name" value="Lipoprotein-release_system"/>
</dbReference>
<dbReference type="eggNOG" id="arCOG02312">
    <property type="taxonomic scope" value="Archaea"/>
</dbReference>
<keyword evidence="10" id="KW-1185">Reference proteome</keyword>
<keyword evidence="4 7" id="KW-1133">Transmembrane helix</keyword>
<name>A0A1I0LY54_9EURY</name>
<reference evidence="10" key="1">
    <citation type="submission" date="2016-10" db="EMBL/GenBank/DDBJ databases">
        <authorList>
            <person name="Varghese N."/>
        </authorList>
    </citation>
    <scope>NUCLEOTIDE SEQUENCE [LARGE SCALE GENOMIC DNA]</scope>
    <source>
        <strain evidence="10">CGMCC 1.12284</strain>
    </source>
</reference>
<dbReference type="PANTHER" id="PTHR30489">
    <property type="entry name" value="LIPOPROTEIN-RELEASING SYSTEM TRANSMEMBRANE PROTEIN LOLE"/>
    <property type="match status" value="1"/>
</dbReference>
<feature type="region of interest" description="Disordered" evidence="6">
    <location>
        <begin position="1"/>
        <end position="28"/>
    </location>
</feature>
<evidence type="ECO:0000313" key="9">
    <source>
        <dbReference type="EMBL" id="SEV80553.1"/>
    </source>
</evidence>
<evidence type="ECO:0000256" key="1">
    <source>
        <dbReference type="ARBA" id="ARBA00004651"/>
    </source>
</evidence>
<dbReference type="Proteomes" id="UP000183275">
    <property type="component" value="Unassembled WGS sequence"/>
</dbReference>
<organism evidence="9 10">
    <name type="scientific">Natrinema salifodinae</name>
    <dbReference type="NCBI Taxonomy" id="1202768"/>
    <lineage>
        <taxon>Archaea</taxon>
        <taxon>Methanobacteriati</taxon>
        <taxon>Methanobacteriota</taxon>
        <taxon>Stenosarchaea group</taxon>
        <taxon>Halobacteria</taxon>
        <taxon>Halobacteriales</taxon>
        <taxon>Natrialbaceae</taxon>
        <taxon>Natrinema</taxon>
    </lineage>
</organism>
<keyword evidence="3 7" id="KW-0812">Transmembrane</keyword>
<sequence length="433" mass="43773">MAGDGGTDGTPGPSSGPGSGPSAGPRRTRWRGLVGLTVIRWWKRATRTTAARVASTVAAVALTIAFLLTVTGVALALADGGVVTEDDADVRVAPEDGSTLSSVDGVEGPNLGETNERAATIRSQDGVEHASPMLIETARLEGADGEPRTVRLVGIDPDDESRTVAGMSTSSLEPGDPHYANGSYDGPREGTIVLSRTAADSLDASAGDELTLWMGPEAENAPTVTVAAVDDGESEAGAPFALVHLSELQTVAGADDGQLADRILIWGEEDAAEAAAADAYPAASVDVAGSTDPSALFDDGLAFATSVIALLVGVTICASFVATTMGMTVDEDRRDLAVLESVGYPTHSRLAVVAISTEVTTLAGALAGIPLGMLGILGVNAIAGATVAPGTVAHFHPIFVPYAIVVAFVAGLVAVPYPLAVAARTSVLAEVGR</sequence>